<dbReference type="GeneID" id="34456861"/>
<dbReference type="PANTHER" id="PTHR48070">
    <property type="entry name" value="ESTERASE OVCA2"/>
    <property type="match status" value="1"/>
</dbReference>
<evidence type="ECO:0000313" key="4">
    <source>
        <dbReference type="Proteomes" id="UP000184300"/>
    </source>
</evidence>
<dbReference type="PANTHER" id="PTHR48070:SF7">
    <property type="entry name" value="SERINE HYDROLASE FSH DOMAIN-CONTAINING PROTEIN-RELATED"/>
    <property type="match status" value="1"/>
</dbReference>
<dbReference type="AlphaFoldDB" id="A0A1L9VKC8"/>
<dbReference type="RefSeq" id="XP_022401052.1">
    <property type="nucleotide sequence ID" value="XM_022540600.1"/>
</dbReference>
<feature type="domain" description="Serine hydrolase" evidence="2">
    <location>
        <begin position="2"/>
        <end position="260"/>
    </location>
</feature>
<reference evidence="4" key="1">
    <citation type="journal article" date="2017" name="Genome Biol.">
        <title>Comparative genomics reveals high biological diversity and specific adaptations in the industrially and medically important fungal genus Aspergillus.</title>
        <authorList>
            <person name="de Vries R.P."/>
            <person name="Riley R."/>
            <person name="Wiebenga A."/>
            <person name="Aguilar-Osorio G."/>
            <person name="Amillis S."/>
            <person name="Uchima C.A."/>
            <person name="Anderluh G."/>
            <person name="Asadollahi M."/>
            <person name="Askin M."/>
            <person name="Barry K."/>
            <person name="Battaglia E."/>
            <person name="Bayram O."/>
            <person name="Benocci T."/>
            <person name="Braus-Stromeyer S.A."/>
            <person name="Caldana C."/>
            <person name="Canovas D."/>
            <person name="Cerqueira G.C."/>
            <person name="Chen F."/>
            <person name="Chen W."/>
            <person name="Choi C."/>
            <person name="Clum A."/>
            <person name="Dos Santos R.A."/>
            <person name="Damasio A.R."/>
            <person name="Diallinas G."/>
            <person name="Emri T."/>
            <person name="Fekete E."/>
            <person name="Flipphi M."/>
            <person name="Freyberg S."/>
            <person name="Gallo A."/>
            <person name="Gournas C."/>
            <person name="Habgood R."/>
            <person name="Hainaut M."/>
            <person name="Harispe M.L."/>
            <person name="Henrissat B."/>
            <person name="Hilden K.S."/>
            <person name="Hope R."/>
            <person name="Hossain A."/>
            <person name="Karabika E."/>
            <person name="Karaffa L."/>
            <person name="Karanyi Z."/>
            <person name="Krasevec N."/>
            <person name="Kuo A."/>
            <person name="Kusch H."/>
            <person name="LaButti K."/>
            <person name="Lagendijk E.L."/>
            <person name="Lapidus A."/>
            <person name="Levasseur A."/>
            <person name="Lindquist E."/>
            <person name="Lipzen A."/>
            <person name="Logrieco A.F."/>
            <person name="MacCabe A."/>
            <person name="Maekelae M.R."/>
            <person name="Malavazi I."/>
            <person name="Melin P."/>
            <person name="Meyer V."/>
            <person name="Mielnichuk N."/>
            <person name="Miskei M."/>
            <person name="Molnar A.P."/>
            <person name="Mule G."/>
            <person name="Ngan C.Y."/>
            <person name="Orejas M."/>
            <person name="Orosz E."/>
            <person name="Ouedraogo J.P."/>
            <person name="Overkamp K.M."/>
            <person name="Park H.-S."/>
            <person name="Perrone G."/>
            <person name="Piumi F."/>
            <person name="Punt P.J."/>
            <person name="Ram A.F."/>
            <person name="Ramon A."/>
            <person name="Rauscher S."/>
            <person name="Record E."/>
            <person name="Riano-Pachon D.M."/>
            <person name="Robert V."/>
            <person name="Roehrig J."/>
            <person name="Ruller R."/>
            <person name="Salamov A."/>
            <person name="Salih N.S."/>
            <person name="Samson R.A."/>
            <person name="Sandor E."/>
            <person name="Sanguinetti M."/>
            <person name="Schuetze T."/>
            <person name="Sepcic K."/>
            <person name="Shelest E."/>
            <person name="Sherlock G."/>
            <person name="Sophianopoulou V."/>
            <person name="Squina F.M."/>
            <person name="Sun H."/>
            <person name="Susca A."/>
            <person name="Todd R.B."/>
            <person name="Tsang A."/>
            <person name="Unkles S.E."/>
            <person name="van de Wiele N."/>
            <person name="van Rossen-Uffink D."/>
            <person name="Oliveira J.V."/>
            <person name="Vesth T.C."/>
            <person name="Visser J."/>
            <person name="Yu J.-H."/>
            <person name="Zhou M."/>
            <person name="Andersen M.R."/>
            <person name="Archer D.B."/>
            <person name="Baker S.E."/>
            <person name="Benoit I."/>
            <person name="Brakhage A.A."/>
            <person name="Braus G.H."/>
            <person name="Fischer R."/>
            <person name="Frisvad J.C."/>
            <person name="Goldman G.H."/>
            <person name="Houbraken J."/>
            <person name="Oakley B."/>
            <person name="Pocsi I."/>
            <person name="Scazzocchio C."/>
            <person name="Seiboth B."/>
            <person name="vanKuyk P.A."/>
            <person name="Wortman J."/>
            <person name="Dyer P.S."/>
            <person name="Grigoriev I.V."/>
        </authorList>
    </citation>
    <scope>NUCLEOTIDE SEQUENCE [LARGE SCALE GENOMIC DNA]</scope>
    <source>
        <strain evidence="4">CBS 516.65</strain>
    </source>
</reference>
<dbReference type="Pfam" id="PF03959">
    <property type="entry name" value="FSH1"/>
    <property type="match status" value="1"/>
</dbReference>
<dbReference type="InterPro" id="IPR029058">
    <property type="entry name" value="AB_hydrolase_fold"/>
</dbReference>
<dbReference type="GO" id="GO:0005634">
    <property type="term" value="C:nucleus"/>
    <property type="evidence" value="ECO:0007669"/>
    <property type="project" value="TreeGrafter"/>
</dbReference>
<dbReference type="GO" id="GO:0005737">
    <property type="term" value="C:cytoplasm"/>
    <property type="evidence" value="ECO:0007669"/>
    <property type="project" value="TreeGrafter"/>
</dbReference>
<keyword evidence="4" id="KW-1185">Reference proteome</keyword>
<dbReference type="GO" id="GO:0016787">
    <property type="term" value="F:hydrolase activity"/>
    <property type="evidence" value="ECO:0007669"/>
    <property type="project" value="UniProtKB-KW"/>
</dbReference>
<name>A0A1L9VKC8_ASPGL</name>
<dbReference type="STRING" id="1160497.A0A1L9VKC8"/>
<dbReference type="VEuPathDB" id="FungiDB:ASPGLDRAFT_125887"/>
<evidence type="ECO:0000256" key="1">
    <source>
        <dbReference type="ARBA" id="ARBA00022801"/>
    </source>
</evidence>
<dbReference type="SUPFAM" id="SSF53474">
    <property type="entry name" value="alpha/beta-Hydrolases"/>
    <property type="match status" value="1"/>
</dbReference>
<dbReference type="Proteomes" id="UP000184300">
    <property type="component" value="Unassembled WGS sequence"/>
</dbReference>
<dbReference type="GO" id="GO:0019748">
    <property type="term" value="P:secondary metabolic process"/>
    <property type="evidence" value="ECO:0007669"/>
    <property type="project" value="TreeGrafter"/>
</dbReference>
<dbReference type="InterPro" id="IPR050593">
    <property type="entry name" value="LovG"/>
</dbReference>
<gene>
    <name evidence="3" type="ORF">ASPGLDRAFT_125887</name>
</gene>
<keyword evidence="1" id="KW-0378">Hydrolase</keyword>
<protein>
    <recommendedName>
        <fullName evidence="2">Serine hydrolase domain-containing protein</fullName>
    </recommendedName>
</protein>
<evidence type="ECO:0000259" key="2">
    <source>
        <dbReference type="Pfam" id="PF03959"/>
    </source>
</evidence>
<dbReference type="OrthoDB" id="2094269at2759"/>
<dbReference type="EMBL" id="KV878897">
    <property type="protein sequence ID" value="OJJ84354.1"/>
    <property type="molecule type" value="Genomic_DNA"/>
</dbReference>
<evidence type="ECO:0000313" key="3">
    <source>
        <dbReference type="EMBL" id="OJJ84354.1"/>
    </source>
</evidence>
<dbReference type="Gene3D" id="3.40.50.1820">
    <property type="entry name" value="alpha/beta hydrolase"/>
    <property type="match status" value="1"/>
</dbReference>
<sequence length="277" mass="30947">MKWLGIHGTGSSAAILQHQLSPITERLQSSDHQFHFINGPYPSKSAAGLDLRYPDGPYYTWWTQSSTTDIRAACEDLHQYFLQHTNDTYDGVVCFSRGCLLISSYIWYHQTRTPDIPLPFKAVVFICGGPALSVLEELGAFISDTAHEWDRRTKVALRERASKDAVLKWGKARWLTPGANGDSDLGLDPSAQVEDCDVFGLDVTQVQRSLRITIPTVHVYGRVDPRLPASMQLIHLCDPEKRIVYRHDGGHNIPRNAESAGKIAECIEQCSKLTARG</sequence>
<dbReference type="InterPro" id="IPR005645">
    <property type="entry name" value="FSH-like_dom"/>
</dbReference>
<accession>A0A1L9VKC8</accession>
<proteinExistence type="predicted"/>
<organism evidence="3 4">
    <name type="scientific">Aspergillus glaucus CBS 516.65</name>
    <dbReference type="NCBI Taxonomy" id="1160497"/>
    <lineage>
        <taxon>Eukaryota</taxon>
        <taxon>Fungi</taxon>
        <taxon>Dikarya</taxon>
        <taxon>Ascomycota</taxon>
        <taxon>Pezizomycotina</taxon>
        <taxon>Eurotiomycetes</taxon>
        <taxon>Eurotiomycetidae</taxon>
        <taxon>Eurotiales</taxon>
        <taxon>Aspergillaceae</taxon>
        <taxon>Aspergillus</taxon>
        <taxon>Aspergillus subgen. Aspergillus</taxon>
    </lineage>
</organism>